<keyword evidence="1" id="KW-0812">Transmembrane</keyword>
<sequence length="207" mass="22570">MSNAVSSQGKREYRNPYDSPFRWQLKDLVLVVVLGVVFGFVYWALVQAWNALAIAMGPAGDLAQHFFQGGWLLVAPLAVAITRKAGSGILAEILAATMEFVFLGSPVGPVLLLSAFLQGLGSELPFAIGRYRHFGITRFAISGFLGAFFVFWSSAIRFGWFGQEIFGLRLIIHCSSGIILGGLLAWVLVKAIKKTGVVDNYAIGRQR</sequence>
<comment type="caution">
    <text evidence="2">The sequence shown here is derived from an EMBL/GenBank/DDBJ whole genome shotgun (WGS) entry which is preliminary data.</text>
</comment>
<gene>
    <name evidence="2" type="ORF">J2S62_002278</name>
</gene>
<evidence type="ECO:0000313" key="2">
    <source>
        <dbReference type="EMBL" id="MDR7348021.1"/>
    </source>
</evidence>
<name>A0ABU2B362_9MICC</name>
<evidence type="ECO:0000313" key="3">
    <source>
        <dbReference type="Proteomes" id="UP001183794"/>
    </source>
</evidence>
<feature type="transmembrane region" description="Helical" evidence="1">
    <location>
        <begin position="28"/>
        <end position="45"/>
    </location>
</feature>
<keyword evidence="3" id="KW-1185">Reference proteome</keyword>
<dbReference type="EMBL" id="JAVDYJ010000001">
    <property type="protein sequence ID" value="MDR7348021.1"/>
    <property type="molecule type" value="Genomic_DNA"/>
</dbReference>
<keyword evidence="1" id="KW-0472">Membrane</keyword>
<dbReference type="Pfam" id="PF09819">
    <property type="entry name" value="ABC_cobalt"/>
    <property type="match status" value="1"/>
</dbReference>
<protein>
    <submittedName>
        <fullName evidence="2">Energy-coupling factor transport system substrate-specific component</fullName>
    </submittedName>
</protein>
<keyword evidence="1" id="KW-1133">Transmembrane helix</keyword>
<dbReference type="Proteomes" id="UP001183794">
    <property type="component" value="Unassembled WGS sequence"/>
</dbReference>
<dbReference type="RefSeq" id="WP_310174804.1">
    <property type="nucleotide sequence ID" value="NZ_BAABHE010000002.1"/>
</dbReference>
<feature type="transmembrane region" description="Helical" evidence="1">
    <location>
        <begin position="136"/>
        <end position="158"/>
    </location>
</feature>
<dbReference type="InterPro" id="IPR017195">
    <property type="entry name" value="ABC_thiamin-permease_prd"/>
</dbReference>
<reference evidence="2 3" key="1">
    <citation type="submission" date="2023-07" db="EMBL/GenBank/DDBJ databases">
        <title>Sequencing the genomes of 1000 actinobacteria strains.</title>
        <authorList>
            <person name="Klenk H.-P."/>
        </authorList>
    </citation>
    <scope>NUCLEOTIDE SEQUENCE [LARGE SCALE GENOMIC DNA]</scope>
    <source>
        <strain evidence="2 3">DSM 22966</strain>
    </source>
</reference>
<organism evidence="2 3">
    <name type="scientific">Enteractinococcus fodinae</name>
    <dbReference type="NCBI Taxonomy" id="684663"/>
    <lineage>
        <taxon>Bacteria</taxon>
        <taxon>Bacillati</taxon>
        <taxon>Actinomycetota</taxon>
        <taxon>Actinomycetes</taxon>
        <taxon>Micrococcales</taxon>
        <taxon>Micrococcaceae</taxon>
    </lineage>
</organism>
<evidence type="ECO:0000256" key="1">
    <source>
        <dbReference type="SAM" id="Phobius"/>
    </source>
</evidence>
<feature type="transmembrane region" description="Helical" evidence="1">
    <location>
        <begin position="170"/>
        <end position="189"/>
    </location>
</feature>
<proteinExistence type="predicted"/>
<feature type="transmembrane region" description="Helical" evidence="1">
    <location>
        <begin position="93"/>
        <end position="116"/>
    </location>
</feature>
<accession>A0ABU2B362</accession>